<sequence>QALKCLDYTKQVDAIKIASLPIHERIATAPPSLTPSGRKNRTGAYSTRTIPRPRPIRTVRPRIQPINPLSRCASSLVASSRRGNKRLGEVQSNEMKDRELCMFTSYMFVASRTAPVE</sequence>
<dbReference type="AlphaFoldDB" id="A0A369JIV7"/>
<reference evidence="2" key="1">
    <citation type="submission" date="2018-04" db="EMBL/GenBank/DDBJ databases">
        <title>Whole genome sequencing of Hypsizygus marmoreus.</title>
        <authorList>
            <person name="Choi I.-G."/>
            <person name="Min B."/>
            <person name="Kim J.-G."/>
            <person name="Kim S."/>
            <person name="Oh Y.-L."/>
            <person name="Kong W.-S."/>
            <person name="Park H."/>
            <person name="Jeong J."/>
            <person name="Song E.-S."/>
        </authorList>
    </citation>
    <scope>NUCLEOTIDE SEQUENCE [LARGE SCALE GENOMIC DNA]</scope>
    <source>
        <strain evidence="2">51987-8</strain>
    </source>
</reference>
<feature type="region of interest" description="Disordered" evidence="1">
    <location>
        <begin position="28"/>
        <end position="60"/>
    </location>
</feature>
<comment type="caution">
    <text evidence="2">The sequence shown here is derived from an EMBL/GenBank/DDBJ whole genome shotgun (WGS) entry which is preliminary data.</text>
</comment>
<protein>
    <submittedName>
        <fullName evidence="2">Uncharacterized protein</fullName>
    </submittedName>
</protein>
<organism evidence="2 3">
    <name type="scientific">Hypsizygus marmoreus</name>
    <name type="common">White beech mushroom</name>
    <name type="synonym">Agaricus marmoreus</name>
    <dbReference type="NCBI Taxonomy" id="39966"/>
    <lineage>
        <taxon>Eukaryota</taxon>
        <taxon>Fungi</taxon>
        <taxon>Dikarya</taxon>
        <taxon>Basidiomycota</taxon>
        <taxon>Agaricomycotina</taxon>
        <taxon>Agaricomycetes</taxon>
        <taxon>Agaricomycetidae</taxon>
        <taxon>Agaricales</taxon>
        <taxon>Tricholomatineae</taxon>
        <taxon>Lyophyllaceae</taxon>
        <taxon>Hypsizygus</taxon>
    </lineage>
</organism>
<gene>
    <name evidence="2" type="ORF">Hypma_010774</name>
</gene>
<evidence type="ECO:0000256" key="1">
    <source>
        <dbReference type="SAM" id="MobiDB-lite"/>
    </source>
</evidence>
<keyword evidence="3" id="KW-1185">Reference proteome</keyword>
<dbReference type="Proteomes" id="UP000076154">
    <property type="component" value="Unassembled WGS sequence"/>
</dbReference>
<accession>A0A369JIV7</accession>
<dbReference type="EMBL" id="LUEZ02000052">
    <property type="protein sequence ID" value="RDB22129.1"/>
    <property type="molecule type" value="Genomic_DNA"/>
</dbReference>
<evidence type="ECO:0000313" key="3">
    <source>
        <dbReference type="Proteomes" id="UP000076154"/>
    </source>
</evidence>
<proteinExistence type="predicted"/>
<dbReference type="InParanoid" id="A0A369JIV7"/>
<name>A0A369JIV7_HYPMA</name>
<feature type="non-terminal residue" evidence="2">
    <location>
        <position position="1"/>
    </location>
</feature>
<evidence type="ECO:0000313" key="2">
    <source>
        <dbReference type="EMBL" id="RDB22129.1"/>
    </source>
</evidence>